<feature type="transmembrane region" description="Helical" evidence="1">
    <location>
        <begin position="265"/>
        <end position="282"/>
    </location>
</feature>
<reference evidence="2 3" key="1">
    <citation type="submission" date="2021-06" db="EMBL/GenBank/DDBJ databases">
        <authorList>
            <person name="Criscuolo A."/>
        </authorList>
    </citation>
    <scope>NUCLEOTIDE SEQUENCE [LARGE SCALE GENOMIC DNA]</scope>
    <source>
        <strain evidence="3">CIP 111802</strain>
    </source>
</reference>
<keyword evidence="1" id="KW-0472">Membrane</keyword>
<feature type="transmembrane region" description="Helical" evidence="1">
    <location>
        <begin position="130"/>
        <end position="150"/>
    </location>
</feature>
<feature type="transmembrane region" description="Helical" evidence="1">
    <location>
        <begin position="289"/>
        <end position="306"/>
    </location>
</feature>
<organism evidence="2 3">
    <name type="scientific">Paenibacillus allorhizosphaerae</name>
    <dbReference type="NCBI Taxonomy" id="2849866"/>
    <lineage>
        <taxon>Bacteria</taxon>
        <taxon>Bacillati</taxon>
        <taxon>Bacillota</taxon>
        <taxon>Bacilli</taxon>
        <taxon>Bacillales</taxon>
        <taxon>Paenibacillaceae</taxon>
        <taxon>Paenibacillus</taxon>
    </lineage>
</organism>
<proteinExistence type="predicted"/>
<evidence type="ECO:0008006" key="4">
    <source>
        <dbReference type="Google" id="ProtNLM"/>
    </source>
</evidence>
<keyword evidence="1" id="KW-0812">Transmembrane</keyword>
<dbReference type="Proteomes" id="UP000730618">
    <property type="component" value="Unassembled WGS sequence"/>
</dbReference>
<feature type="transmembrane region" description="Helical" evidence="1">
    <location>
        <begin position="383"/>
        <end position="402"/>
    </location>
</feature>
<protein>
    <recommendedName>
        <fullName evidence="4">O-antigen ligase family protein</fullName>
    </recommendedName>
</protein>
<feature type="transmembrane region" description="Helical" evidence="1">
    <location>
        <begin position="21"/>
        <end position="38"/>
    </location>
</feature>
<feature type="transmembrane region" description="Helical" evidence="1">
    <location>
        <begin position="162"/>
        <end position="179"/>
    </location>
</feature>
<feature type="transmembrane region" description="Helical" evidence="1">
    <location>
        <begin position="74"/>
        <end position="95"/>
    </location>
</feature>
<accession>A0ABM8VET8</accession>
<sequence>MVLFCVCGYAIGRTVMDPSKIRMIFFASISLIFIALSIRYPRWMLFGLLLYLPFMGFFRRALIPSSGWSSFDPLVVLAPAMIMLLGSYWVYWTYIRRQPIDKEDDTRLFRLVRWMLLIDVLQIFNPLQGSILTGLGGVIFYVVPLFWMVLTRIHFNERWVKFIFGTVCAIGVISAIYGLKQIFYGFLSFEETWIDIAGYAALMVSEDESRAFSFFTNGAEYTIYLVISIVITWVSLLRGKLIVKLAAILVLPLLMYAMFMQSARTPVFLTSFAIAVVTIVSAKKTSTRWLAAIVMAGVLVLAFSAITRIDTSGSALIAHQVNGLANPFDEEHSTAMIHINMLLTGLMKGFTMPVGYGLGSTTLAGMKLSNTGHSSEVDLSNMMISNGLPGGIIYGLIIWEALRMAFREARSGTMGLIILGILLATLGGWSIGGNYSTCAIVWLSIGYLDVLTLKRRRELLKCENSVNAVKQPYTAT</sequence>
<feature type="transmembrane region" description="Helical" evidence="1">
    <location>
        <begin position="241"/>
        <end position="259"/>
    </location>
</feature>
<evidence type="ECO:0000313" key="3">
    <source>
        <dbReference type="Proteomes" id="UP000730618"/>
    </source>
</evidence>
<gene>
    <name evidence="2" type="ORF">PAECIP111802_01849</name>
</gene>
<feature type="transmembrane region" description="Helical" evidence="1">
    <location>
        <begin position="409"/>
        <end position="427"/>
    </location>
</feature>
<evidence type="ECO:0000256" key="1">
    <source>
        <dbReference type="SAM" id="Phobius"/>
    </source>
</evidence>
<feature type="transmembrane region" description="Helical" evidence="1">
    <location>
        <begin position="45"/>
        <end position="62"/>
    </location>
</feature>
<keyword evidence="3" id="KW-1185">Reference proteome</keyword>
<dbReference type="EMBL" id="CAJVCE010000004">
    <property type="protein sequence ID" value="CAG7632476.1"/>
    <property type="molecule type" value="Genomic_DNA"/>
</dbReference>
<comment type="caution">
    <text evidence="2">The sequence shown here is derived from an EMBL/GenBank/DDBJ whole genome shotgun (WGS) entry which is preliminary data.</text>
</comment>
<keyword evidence="1" id="KW-1133">Transmembrane helix</keyword>
<evidence type="ECO:0000313" key="2">
    <source>
        <dbReference type="EMBL" id="CAG7632476.1"/>
    </source>
</evidence>
<feature type="transmembrane region" description="Helical" evidence="1">
    <location>
        <begin position="212"/>
        <end position="234"/>
    </location>
</feature>
<name>A0ABM8VET8_9BACL</name>